<dbReference type="RefSeq" id="WP_034208674.1">
    <property type="nucleotide sequence ID" value="NZ_KN150855.1"/>
</dbReference>
<comment type="caution">
    <text evidence="6">The sequence shown here is derived from an EMBL/GenBank/DDBJ whole genome shotgun (WGS) entry which is preliminary data.</text>
</comment>
<dbReference type="PANTHER" id="PTHR33420:SF3">
    <property type="entry name" value="FIMBRIAL SUBUNIT ELFA"/>
    <property type="match status" value="1"/>
</dbReference>
<proteinExistence type="inferred from homology"/>
<dbReference type="EMBL" id="JPGD01000001">
    <property type="protein sequence ID" value="KGC08986.1"/>
    <property type="molecule type" value="Genomic_DNA"/>
</dbReference>
<gene>
    <name evidence="6" type="ORF">DM43_6383</name>
</gene>
<evidence type="ECO:0000256" key="3">
    <source>
        <dbReference type="ARBA" id="ARBA00022729"/>
    </source>
</evidence>
<dbReference type="AlphaFoldDB" id="A0AA89CFX0"/>
<name>A0AA89CFX0_BURCE</name>
<dbReference type="InterPro" id="IPR036937">
    <property type="entry name" value="Adhesion_dom_fimbrial_sf"/>
</dbReference>
<dbReference type="InterPro" id="IPR039458">
    <property type="entry name" value="FimA-like"/>
</dbReference>
<protein>
    <submittedName>
        <fullName evidence="6">Fimbrial family protein</fullName>
    </submittedName>
</protein>
<accession>A0AA89CFX0</accession>
<dbReference type="InterPro" id="IPR008966">
    <property type="entry name" value="Adhesion_dom_sf"/>
</dbReference>
<dbReference type="GO" id="GO:0009289">
    <property type="term" value="C:pilus"/>
    <property type="evidence" value="ECO:0007669"/>
    <property type="project" value="UniProtKB-SubCell"/>
</dbReference>
<dbReference type="InterPro" id="IPR050263">
    <property type="entry name" value="Bact_Fimbrial_Adh_Pro"/>
</dbReference>
<sequence>MSKKALSILLATAGLVTAASSAHAADGTITFMGEITSQTCSISGNGGGKDFTVDLPTVSTSALSSTGTTAGRKPFKLSLTNCTGGSGNVSVYFEPGTTVNAGTGNLLNATGTAKNVEIGLLNKNGSSIKLGAAQAQQNSQVVAITGGSAELEYAAQYVAMGGAATAGTVNTSVMYSIAYQ</sequence>
<evidence type="ECO:0000256" key="4">
    <source>
        <dbReference type="ARBA" id="ARBA00023263"/>
    </source>
</evidence>
<evidence type="ECO:0000256" key="5">
    <source>
        <dbReference type="SAM" id="SignalP"/>
    </source>
</evidence>
<evidence type="ECO:0000313" key="7">
    <source>
        <dbReference type="Proteomes" id="UP000029575"/>
    </source>
</evidence>
<dbReference type="PANTHER" id="PTHR33420">
    <property type="entry name" value="FIMBRIAL SUBUNIT ELFA-RELATED"/>
    <property type="match status" value="1"/>
</dbReference>
<dbReference type="GO" id="GO:0043709">
    <property type="term" value="P:cell adhesion involved in single-species biofilm formation"/>
    <property type="evidence" value="ECO:0007669"/>
    <property type="project" value="TreeGrafter"/>
</dbReference>
<organism evidence="6 7">
    <name type="scientific">Burkholderia cepacia</name>
    <name type="common">Pseudomonas cepacia</name>
    <dbReference type="NCBI Taxonomy" id="292"/>
    <lineage>
        <taxon>Bacteria</taxon>
        <taxon>Pseudomonadati</taxon>
        <taxon>Pseudomonadota</taxon>
        <taxon>Betaproteobacteria</taxon>
        <taxon>Burkholderiales</taxon>
        <taxon>Burkholderiaceae</taxon>
        <taxon>Burkholderia</taxon>
        <taxon>Burkholderia cepacia complex</taxon>
    </lineage>
</organism>
<comment type="similarity">
    <text evidence="2">Belongs to the fimbrial protein family.</text>
</comment>
<evidence type="ECO:0000256" key="1">
    <source>
        <dbReference type="ARBA" id="ARBA00004561"/>
    </source>
</evidence>
<evidence type="ECO:0000256" key="2">
    <source>
        <dbReference type="ARBA" id="ARBA00006671"/>
    </source>
</evidence>
<dbReference type="Gene3D" id="2.60.40.1090">
    <property type="entry name" value="Fimbrial-type adhesion domain"/>
    <property type="match status" value="1"/>
</dbReference>
<evidence type="ECO:0000313" key="6">
    <source>
        <dbReference type="EMBL" id="KGC08986.1"/>
    </source>
</evidence>
<reference evidence="6 7" key="1">
    <citation type="submission" date="2014-06" db="EMBL/GenBank/DDBJ databases">
        <authorList>
            <person name="Bishop-Lilly K.A."/>
            <person name="Broomall S.M."/>
            <person name="Chain P.S."/>
            <person name="Chertkov O."/>
            <person name="Coyne S.R."/>
            <person name="Daligault H.E."/>
            <person name="Davenport K.W."/>
            <person name="Erkkila T."/>
            <person name="Frey K.G."/>
            <person name="Gibbons H.S."/>
            <person name="Gu W."/>
            <person name="Jaissle J."/>
            <person name="Johnson S.L."/>
            <person name="Koroleva G.I."/>
            <person name="Ladner J.T."/>
            <person name="Lo C.-C."/>
            <person name="Minogue T.D."/>
            <person name="Munk C."/>
            <person name="Palacios G.F."/>
            <person name="Redden C.L."/>
            <person name="Rosenzweig C.N."/>
            <person name="Scholz M.B."/>
            <person name="Teshima H."/>
            <person name="Xu Y."/>
        </authorList>
    </citation>
    <scope>NUCLEOTIDE SEQUENCE [LARGE SCALE GENOMIC DNA]</scope>
    <source>
        <strain evidence="6 7">DWS 37UF10B-2</strain>
    </source>
</reference>
<keyword evidence="4" id="KW-0281">Fimbrium</keyword>
<dbReference type="Proteomes" id="UP000029575">
    <property type="component" value="Unassembled WGS sequence"/>
</dbReference>
<dbReference type="Pfam" id="PF16970">
    <property type="entry name" value="FimA"/>
    <property type="match status" value="1"/>
</dbReference>
<keyword evidence="3 5" id="KW-0732">Signal</keyword>
<feature type="signal peptide" evidence="5">
    <location>
        <begin position="1"/>
        <end position="24"/>
    </location>
</feature>
<comment type="subcellular location">
    <subcellularLocation>
        <location evidence="1">Fimbrium</location>
    </subcellularLocation>
</comment>
<dbReference type="SUPFAM" id="SSF49401">
    <property type="entry name" value="Bacterial adhesins"/>
    <property type="match status" value="1"/>
</dbReference>
<feature type="chain" id="PRO_5041659495" evidence="5">
    <location>
        <begin position="25"/>
        <end position="180"/>
    </location>
</feature>